<keyword evidence="1" id="KW-1133">Transmembrane helix</keyword>
<comment type="caution">
    <text evidence="3">The sequence shown here is derived from an EMBL/GenBank/DDBJ whole genome shotgun (WGS) entry which is preliminary data.</text>
</comment>
<dbReference type="Pfam" id="PF14285">
    <property type="entry name" value="DUF4367"/>
    <property type="match status" value="1"/>
</dbReference>
<dbReference type="EMBL" id="QXJM01000040">
    <property type="protein sequence ID" value="RIE01110.1"/>
    <property type="molecule type" value="Genomic_DNA"/>
</dbReference>
<reference evidence="3 4" key="1">
    <citation type="submission" date="2018-09" db="EMBL/GenBank/DDBJ databases">
        <title>Cohnella cavernae sp. nov., isolated from a karst cave.</title>
        <authorList>
            <person name="Zhu H."/>
        </authorList>
    </citation>
    <scope>NUCLEOTIDE SEQUENCE [LARGE SCALE GENOMIC DNA]</scope>
    <source>
        <strain evidence="3 4">K2E09-144</strain>
    </source>
</reference>
<evidence type="ECO:0000259" key="2">
    <source>
        <dbReference type="Pfam" id="PF14285"/>
    </source>
</evidence>
<proteinExistence type="predicted"/>
<dbReference type="RefSeq" id="WP_119151374.1">
    <property type="nucleotide sequence ID" value="NZ_JBHSOV010000041.1"/>
</dbReference>
<dbReference type="Proteomes" id="UP000266340">
    <property type="component" value="Unassembled WGS sequence"/>
</dbReference>
<keyword evidence="4" id="KW-1185">Reference proteome</keyword>
<evidence type="ECO:0000256" key="1">
    <source>
        <dbReference type="SAM" id="Phobius"/>
    </source>
</evidence>
<keyword evidence="1" id="KW-0472">Membrane</keyword>
<evidence type="ECO:0000313" key="3">
    <source>
        <dbReference type="EMBL" id="RIE01110.1"/>
    </source>
</evidence>
<accession>A0A398CEQ9</accession>
<keyword evidence="1" id="KW-0812">Transmembrane</keyword>
<dbReference type="OrthoDB" id="2569390at2"/>
<evidence type="ECO:0000313" key="4">
    <source>
        <dbReference type="Proteomes" id="UP000266340"/>
    </source>
</evidence>
<feature type="transmembrane region" description="Helical" evidence="1">
    <location>
        <begin position="53"/>
        <end position="73"/>
    </location>
</feature>
<organism evidence="3 4">
    <name type="scientific">Cohnella faecalis</name>
    <dbReference type="NCBI Taxonomy" id="2315694"/>
    <lineage>
        <taxon>Bacteria</taxon>
        <taxon>Bacillati</taxon>
        <taxon>Bacillota</taxon>
        <taxon>Bacilli</taxon>
        <taxon>Bacillales</taxon>
        <taxon>Paenibacillaceae</taxon>
        <taxon>Cohnella</taxon>
    </lineage>
</organism>
<dbReference type="InterPro" id="IPR025377">
    <property type="entry name" value="DUF4367"/>
</dbReference>
<feature type="domain" description="DUF4367" evidence="2">
    <location>
        <begin position="141"/>
        <end position="252"/>
    </location>
</feature>
<protein>
    <submittedName>
        <fullName evidence="3">DUF4367 domain-containing protein</fullName>
    </submittedName>
</protein>
<sequence length="254" mass="28424">MMNELEEDRLIQQAMQTVHADVEIPDPTKSWNNVQNKIQRLHQAKKRRKRLKIVVGVVALTCLIEISIQASILKSYANVSTLFREVKQNVIEIFFEPSPKQDTSAAKTSPPPSAEIDVPAVPEEVPLSDALEKLAFDLLLPSYLPQGFELGAVRIFREADGLYKNVYLEYETASGEIFKLSERIVEPKTASIKSDIASEAGAINNYIVNGNEAVLVVMPDNFVDMEWLTKSHIKISISGKLAEEEIVLFARSLK</sequence>
<gene>
    <name evidence="3" type="ORF">D3H35_22090</name>
</gene>
<name>A0A398CEQ9_9BACL</name>
<dbReference type="AlphaFoldDB" id="A0A398CEQ9"/>